<feature type="coiled-coil region" evidence="5">
    <location>
        <begin position="384"/>
        <end position="432"/>
    </location>
</feature>
<evidence type="ECO:0000256" key="4">
    <source>
        <dbReference type="ARBA" id="ARBA00023027"/>
    </source>
</evidence>
<dbReference type="EMBL" id="CAUJNA010000524">
    <property type="protein sequence ID" value="CAJ1378250.1"/>
    <property type="molecule type" value="Genomic_DNA"/>
</dbReference>
<keyword evidence="4" id="KW-0520">NAD</keyword>
<gene>
    <name evidence="8" type="ORF">EVOR1521_LOCUS6839</name>
</gene>
<dbReference type="Proteomes" id="UP001178507">
    <property type="component" value="Unassembled WGS sequence"/>
</dbReference>
<sequence length="1130" mass="125132">MLAPQLYPAYAANWQAQEDAMVLEAAEHCRALRQTLEAPPSIRRKPRSPEADIKQKEQKLREKELSQLLRDQQQLLEDQKWQLQEQQRLMEEKDLQLKNEARQLAEDRLVAQRWQQLASLRQRQLEQQEAQQLQLEERLAQGVGAFAAQNKMHGESLRGFAAERLKARQLEEELRALELRHTEELRRQAAALAPRGGAAARCALFAPTAPVASVLWGSLPLRQAAQEVEVQASVWAVDADVQTDKASVDQEVQTGEDTEVVELEDLLEELRNELVEEKLQAAVRQKHRDQEIQRCKSELEDMAKLQEELEAAEDKLQTPEYVLHSELQQAYGNLRDMDTTVRMQEDRVQAVSKSCEQRVELMRDQSQTLMEQTRVQASQAALEYSMEQQKTSSLQEQLAAAEARRAEDAERLQSLQERMALAVEEAALEEENLNSALAAQRAMCEEHCSRFQQEQRLRESVAVWLKDSWRRCELQPALEQAKVLRQVMEEDQRTAEALQFENHAILLEAAQKQAALSFCSTEVAFARAEVDAWKRDKGELSAKLEKEEMQMLHEEAVIEESRFLEASAKREAAAAKEPVTARAQQAMVAQAAQMTQQASSFAEELRELRVEAASLRRSFAAEPLRCGVAATADPPRFGSADAVEPPRFGVADVCHSRTVAFDLPALGDVNPDKLMESLQLPRPRPLAGVAGPQSPERRCQAGASLIEFLKAGSKLAFLTQEGHSLDYCMAELVLKFRSGPPQASHNCSCRGGGCFSKQGRYQSPLGDFMRRKAIPQRLRSTLAARRPCLALLVPWALRRSRSGRGAARNAGRGCPLLLLDPCRPQLIQELQGLGCQTEQRGNDETVEEALCRAAPEVVVVRSSLIQEPQLAACKKAPHLVMRAGAGVDNLAVPALAERGVVVCNAAGANAVAVAELTMAHLLNLDRRLSDQVESLRRGQWQRLHFAKGPRGLYGRTLAVLGLGSVGREVARLAKAFGMNVRAWSRSLTSEEAEEMGVAFCGSMEEAAFCADAITVHLPLTAATRGVVGLDVLMLAPGALFVNMSRGGVVDEEALLEAVKVYGIRAGLDVFANEPGASDTSFHDEAIMHPDIYGSHHTGARTEQAAEAVEQAVLEVVSAYLEGRPIPGRLA</sequence>
<evidence type="ECO:0000256" key="3">
    <source>
        <dbReference type="ARBA" id="ARBA00023002"/>
    </source>
</evidence>
<accession>A0AA36I0R9</accession>
<feature type="coiled-coil region" evidence="5">
    <location>
        <begin position="591"/>
        <end position="618"/>
    </location>
</feature>
<dbReference type="Pfam" id="PF00389">
    <property type="entry name" value="2-Hacid_dh"/>
    <property type="match status" value="1"/>
</dbReference>
<feature type="domain" description="D-isomer specific 2-hydroxyacid dehydrogenase NAD-binding" evidence="7">
    <location>
        <begin position="918"/>
        <end position="1082"/>
    </location>
</feature>
<dbReference type="Gene3D" id="3.40.50.720">
    <property type="entry name" value="NAD(P)-binding Rossmann-like Domain"/>
    <property type="match status" value="2"/>
</dbReference>
<organism evidence="8 9">
    <name type="scientific">Effrenium voratum</name>
    <dbReference type="NCBI Taxonomy" id="2562239"/>
    <lineage>
        <taxon>Eukaryota</taxon>
        <taxon>Sar</taxon>
        <taxon>Alveolata</taxon>
        <taxon>Dinophyceae</taxon>
        <taxon>Suessiales</taxon>
        <taxon>Symbiodiniaceae</taxon>
        <taxon>Effrenium</taxon>
    </lineage>
</organism>
<evidence type="ECO:0000259" key="7">
    <source>
        <dbReference type="Pfam" id="PF02826"/>
    </source>
</evidence>
<dbReference type="AlphaFoldDB" id="A0AA36I0R9"/>
<comment type="caution">
    <text evidence="8">The sequence shown here is derived from an EMBL/GenBank/DDBJ whole genome shotgun (WGS) entry which is preliminary data.</text>
</comment>
<evidence type="ECO:0000313" key="9">
    <source>
        <dbReference type="Proteomes" id="UP001178507"/>
    </source>
</evidence>
<dbReference type="SUPFAM" id="SSF52283">
    <property type="entry name" value="Formate/glycerate dehydrogenase catalytic domain-like"/>
    <property type="match status" value="1"/>
</dbReference>
<feature type="coiled-coil region" evidence="5">
    <location>
        <begin position="253"/>
        <end position="315"/>
    </location>
</feature>
<evidence type="ECO:0000256" key="5">
    <source>
        <dbReference type="SAM" id="Coils"/>
    </source>
</evidence>
<evidence type="ECO:0000259" key="6">
    <source>
        <dbReference type="Pfam" id="PF00389"/>
    </source>
</evidence>
<keyword evidence="5" id="KW-0175">Coiled coil</keyword>
<keyword evidence="9" id="KW-1185">Reference proteome</keyword>
<dbReference type="PROSITE" id="PS00671">
    <property type="entry name" value="D_2_HYDROXYACID_DH_3"/>
    <property type="match status" value="1"/>
</dbReference>
<keyword evidence="2" id="KW-0028">Amino-acid biosynthesis</keyword>
<dbReference type="Pfam" id="PF02826">
    <property type="entry name" value="2-Hacid_dh_C"/>
    <property type="match status" value="1"/>
</dbReference>
<dbReference type="InterPro" id="IPR029752">
    <property type="entry name" value="D-isomer_DH_CS1"/>
</dbReference>
<dbReference type="InterPro" id="IPR006139">
    <property type="entry name" value="D-isomer_2_OHA_DH_cat_dom"/>
</dbReference>
<dbReference type="SUPFAM" id="SSF51735">
    <property type="entry name" value="NAD(P)-binding Rossmann-fold domains"/>
    <property type="match status" value="1"/>
</dbReference>
<dbReference type="InterPro" id="IPR036291">
    <property type="entry name" value="NAD(P)-bd_dom_sf"/>
</dbReference>
<protein>
    <recommendedName>
        <fullName evidence="10">D-3-phosphoglycerate dehydrogenase</fullName>
    </recommendedName>
</protein>
<dbReference type="GO" id="GO:0008652">
    <property type="term" value="P:amino acid biosynthetic process"/>
    <property type="evidence" value="ECO:0007669"/>
    <property type="project" value="UniProtKB-KW"/>
</dbReference>
<evidence type="ECO:0000256" key="1">
    <source>
        <dbReference type="ARBA" id="ARBA00005854"/>
    </source>
</evidence>
<feature type="domain" description="D-isomer specific 2-hydroxyacid dehydrogenase catalytic" evidence="6">
    <location>
        <begin position="819"/>
        <end position="1127"/>
    </location>
</feature>
<comment type="similarity">
    <text evidence="1">Belongs to the D-isomer specific 2-hydroxyacid dehydrogenase family.</text>
</comment>
<feature type="coiled-coil region" evidence="5">
    <location>
        <begin position="69"/>
        <end position="187"/>
    </location>
</feature>
<dbReference type="InterPro" id="IPR006140">
    <property type="entry name" value="D-isomer_DH_NAD-bd"/>
</dbReference>
<dbReference type="InterPro" id="IPR029753">
    <property type="entry name" value="D-isomer_DH_CS"/>
</dbReference>
<dbReference type="GO" id="GO:0016616">
    <property type="term" value="F:oxidoreductase activity, acting on the CH-OH group of donors, NAD or NADP as acceptor"/>
    <property type="evidence" value="ECO:0007669"/>
    <property type="project" value="InterPro"/>
</dbReference>
<dbReference type="PANTHER" id="PTHR42789:SF1">
    <property type="entry name" value="D-ISOMER SPECIFIC 2-HYDROXYACID DEHYDROGENASE FAMILY PROTEIN (AFU_ORTHOLOGUE AFUA_6G10090)"/>
    <property type="match status" value="1"/>
</dbReference>
<keyword evidence="3" id="KW-0560">Oxidoreductase</keyword>
<evidence type="ECO:0000313" key="8">
    <source>
        <dbReference type="EMBL" id="CAJ1378250.1"/>
    </source>
</evidence>
<evidence type="ECO:0000256" key="2">
    <source>
        <dbReference type="ARBA" id="ARBA00022605"/>
    </source>
</evidence>
<dbReference type="InterPro" id="IPR050857">
    <property type="entry name" value="D-2-hydroxyacid_DH"/>
</dbReference>
<dbReference type="PANTHER" id="PTHR42789">
    <property type="entry name" value="D-ISOMER SPECIFIC 2-HYDROXYACID DEHYDROGENASE FAMILY PROTEIN (AFU_ORTHOLOGUE AFUA_6G10090)"/>
    <property type="match status" value="1"/>
</dbReference>
<name>A0AA36I0R9_9DINO</name>
<dbReference type="PROSITE" id="PS00065">
    <property type="entry name" value="D_2_HYDROXYACID_DH_1"/>
    <property type="match status" value="1"/>
</dbReference>
<dbReference type="GO" id="GO:0051287">
    <property type="term" value="F:NAD binding"/>
    <property type="evidence" value="ECO:0007669"/>
    <property type="project" value="InterPro"/>
</dbReference>
<proteinExistence type="inferred from homology"/>
<evidence type="ECO:0008006" key="10">
    <source>
        <dbReference type="Google" id="ProtNLM"/>
    </source>
</evidence>
<reference evidence="8" key="1">
    <citation type="submission" date="2023-08" db="EMBL/GenBank/DDBJ databases">
        <authorList>
            <person name="Chen Y."/>
            <person name="Shah S."/>
            <person name="Dougan E. K."/>
            <person name="Thang M."/>
            <person name="Chan C."/>
        </authorList>
    </citation>
    <scope>NUCLEOTIDE SEQUENCE</scope>
</reference>